<dbReference type="GO" id="GO:0000289">
    <property type="term" value="P:nuclear-transcribed mRNA poly(A) tail shortening"/>
    <property type="evidence" value="ECO:0007669"/>
    <property type="project" value="TreeGrafter"/>
</dbReference>
<dbReference type="Proteomes" id="UP000509704">
    <property type="component" value="Chromosome 5"/>
</dbReference>
<dbReference type="SUPFAM" id="SSF47769">
    <property type="entry name" value="SAM/Pointed domain"/>
    <property type="match status" value="1"/>
</dbReference>
<dbReference type="PANTHER" id="PTHR12515:SF5">
    <property type="entry name" value="PROTEIN SMAUG"/>
    <property type="match status" value="1"/>
</dbReference>
<feature type="compositionally biased region" description="Low complexity" evidence="8">
    <location>
        <begin position="443"/>
        <end position="477"/>
    </location>
</feature>
<evidence type="ECO:0000256" key="7">
    <source>
        <dbReference type="ARBA" id="ARBA00024136"/>
    </source>
</evidence>
<feature type="region of interest" description="Disordered" evidence="8">
    <location>
        <begin position="311"/>
        <end position="484"/>
    </location>
</feature>
<gene>
    <name evidence="10" type="ORF">HG535_0E02330</name>
</gene>
<dbReference type="RefSeq" id="XP_037144876.1">
    <property type="nucleotide sequence ID" value="XM_037288981.1"/>
</dbReference>
<dbReference type="InterPro" id="IPR037635">
    <property type="entry name" value="VTS1_SAM"/>
</dbReference>
<keyword evidence="11" id="KW-1185">Reference proteome</keyword>
<evidence type="ECO:0000256" key="3">
    <source>
        <dbReference type="ARBA" id="ARBA00007325"/>
    </source>
</evidence>
<feature type="compositionally biased region" description="Polar residues" evidence="8">
    <location>
        <begin position="119"/>
        <end position="132"/>
    </location>
</feature>
<proteinExistence type="inferred from homology"/>
<evidence type="ECO:0000259" key="9">
    <source>
        <dbReference type="PROSITE" id="PS50105"/>
    </source>
</evidence>
<feature type="compositionally biased region" description="Low complexity" evidence="8">
    <location>
        <begin position="335"/>
        <end position="360"/>
    </location>
</feature>
<accession>A0A7H9B5B0</accession>
<feature type="region of interest" description="Disordered" evidence="8">
    <location>
        <begin position="145"/>
        <end position="184"/>
    </location>
</feature>
<feature type="compositionally biased region" description="Low complexity" evidence="8">
    <location>
        <begin position="101"/>
        <end position="112"/>
    </location>
</feature>
<dbReference type="Pfam" id="PF07647">
    <property type="entry name" value="SAM_2"/>
    <property type="match status" value="1"/>
</dbReference>
<dbReference type="PROSITE" id="PS50105">
    <property type="entry name" value="SAM_DOMAIN"/>
    <property type="match status" value="1"/>
</dbReference>
<feature type="compositionally biased region" description="Low complexity" evidence="8">
    <location>
        <begin position="155"/>
        <end position="180"/>
    </location>
</feature>
<evidence type="ECO:0000313" key="10">
    <source>
        <dbReference type="EMBL" id="QLG73149.1"/>
    </source>
</evidence>
<dbReference type="Gene3D" id="1.10.150.50">
    <property type="entry name" value="Transcription Factor, Ets-1"/>
    <property type="match status" value="1"/>
</dbReference>
<evidence type="ECO:0000313" key="11">
    <source>
        <dbReference type="Proteomes" id="UP000509704"/>
    </source>
</evidence>
<keyword evidence="5" id="KW-0694">RNA-binding</keyword>
<feature type="region of interest" description="Disordered" evidence="8">
    <location>
        <begin position="74"/>
        <end position="132"/>
    </location>
</feature>
<dbReference type="OrthoDB" id="2155283at2759"/>
<dbReference type="InterPro" id="IPR001660">
    <property type="entry name" value="SAM"/>
</dbReference>
<feature type="compositionally biased region" description="Polar residues" evidence="8">
    <location>
        <begin position="320"/>
        <end position="329"/>
    </location>
</feature>
<dbReference type="KEGG" id="zmk:HG535_0E02330"/>
<comment type="subcellular location">
    <subcellularLocation>
        <location evidence="1">Cytoplasm</location>
        <location evidence="1">P-body</location>
    </subcellularLocation>
    <subcellularLocation>
        <location evidence="2">Cytoplasm</location>
        <location evidence="2">Cytosol</location>
    </subcellularLocation>
</comment>
<reference evidence="10 11" key="1">
    <citation type="submission" date="2020-07" db="EMBL/GenBank/DDBJ databases">
        <title>The yeast mating-type switching endonuclease HO is a domesticated member of an unorthodox homing genetic element family.</title>
        <authorList>
            <person name="Coughlan A.Y."/>
            <person name="Lombardi L."/>
            <person name="Braun-Galleani S."/>
            <person name="Martos A.R."/>
            <person name="Galeote V."/>
            <person name="Bigey F."/>
            <person name="Dequin S."/>
            <person name="Byrne K.P."/>
            <person name="Wolfe K.H."/>
        </authorList>
    </citation>
    <scope>NUCLEOTIDE SEQUENCE [LARGE SCALE GENOMIC DNA]</scope>
    <source>
        <strain evidence="10 11">NRRL Y-6702</strain>
    </source>
</reference>
<feature type="compositionally biased region" description="Polar residues" evidence="8">
    <location>
        <begin position="416"/>
        <end position="442"/>
    </location>
</feature>
<dbReference type="GO" id="GO:0000932">
    <property type="term" value="C:P-body"/>
    <property type="evidence" value="ECO:0007669"/>
    <property type="project" value="UniProtKB-SubCell"/>
</dbReference>
<keyword evidence="4" id="KW-0963">Cytoplasm</keyword>
<comment type="subunit">
    <text evidence="6">Monomer. Binds to RNA.</text>
</comment>
<evidence type="ECO:0000256" key="1">
    <source>
        <dbReference type="ARBA" id="ARBA00004201"/>
    </source>
</evidence>
<dbReference type="InterPro" id="IPR013761">
    <property type="entry name" value="SAM/pointed_sf"/>
</dbReference>
<evidence type="ECO:0000256" key="5">
    <source>
        <dbReference type="ARBA" id="ARBA00022884"/>
    </source>
</evidence>
<dbReference type="PANTHER" id="PTHR12515">
    <property type="entry name" value="STERILE ALPHA MOTIF DOMAIN CONTAINING PROTEIN 4-RELATED"/>
    <property type="match status" value="1"/>
</dbReference>
<organism evidence="10 11">
    <name type="scientific">Zygotorulaspora mrakii</name>
    <name type="common">Zygosaccharomyces mrakii</name>
    <dbReference type="NCBI Taxonomy" id="42260"/>
    <lineage>
        <taxon>Eukaryota</taxon>
        <taxon>Fungi</taxon>
        <taxon>Dikarya</taxon>
        <taxon>Ascomycota</taxon>
        <taxon>Saccharomycotina</taxon>
        <taxon>Saccharomycetes</taxon>
        <taxon>Saccharomycetales</taxon>
        <taxon>Saccharomycetaceae</taxon>
        <taxon>Zygotorulaspora</taxon>
    </lineage>
</organism>
<feature type="compositionally biased region" description="Low complexity" evidence="8">
    <location>
        <begin position="371"/>
        <end position="415"/>
    </location>
</feature>
<feature type="compositionally biased region" description="Low complexity" evidence="8">
    <location>
        <begin position="78"/>
        <end position="93"/>
    </location>
</feature>
<dbReference type="CDD" id="cd09556">
    <property type="entry name" value="SAM_VTS1_fungal"/>
    <property type="match status" value="1"/>
</dbReference>
<evidence type="ECO:0000256" key="4">
    <source>
        <dbReference type="ARBA" id="ARBA00022490"/>
    </source>
</evidence>
<name>A0A7H9B5B0_ZYGMR</name>
<evidence type="ECO:0000256" key="8">
    <source>
        <dbReference type="SAM" id="MobiDB-lite"/>
    </source>
</evidence>
<dbReference type="GO" id="GO:0005829">
    <property type="term" value="C:cytosol"/>
    <property type="evidence" value="ECO:0007669"/>
    <property type="project" value="UniProtKB-SubCell"/>
</dbReference>
<comment type="similarity">
    <text evidence="3">Belongs to the VTS1 family.</text>
</comment>
<sequence>MNSAYEEFTAGSQSPFNVSRGAHPGAVLLSPQSSAMNLSNSVASGGGVLSPQMSAHSQSLSFNEMMEQSLILDGNGRQQSQHQQQSLHLQNSQATLDQPTAISSSHSAAGSAVLPPMVQSPNRSPANSSMFLDSFPRQASNAALMVHSRTHSSHKSQSQSQVPAHKQSSQQQQQPQQQPQHTESNPVVNFTQDINQLCSWMSMLSSSQQNTVMDNLLSTLNEDVLRYTKLKLDSLMNSGYLSPKIPAIASPIPNRDSYAVTNLDSVFSNGETERHDSDNIEPMLNTSIIYQQWSPPPTSATQPIYDYINDMHHRPKSADPNVSRNNSIQKGKRSNNNVNVAGNNQSSHSYSGHNSHYASSKNRNFSHDYDGNNVNSNSNSGTNTYYNIRQPNNYNHTSNHNYNYNHATSNNNAHTQMNNPLPASVNTPLSPSGESSPDSVTHASANTNSSNQFASTASSTASTPVSNGHSSSANGSSMNPRTLTDPRLLTNIPVWLKSLRLHKYSEALGNKKWEELICLDDQTLEKIGISALGARRKLLKAFTIVQEYKAQGLIDESAYT</sequence>
<dbReference type="InterPro" id="IPR050897">
    <property type="entry name" value="SMAUG/VTS1_RNA-bind"/>
</dbReference>
<dbReference type="SMART" id="SM00454">
    <property type="entry name" value="SAM"/>
    <property type="match status" value="1"/>
</dbReference>
<protein>
    <recommendedName>
        <fullName evidence="7">RNA-binding protein VTS1</fullName>
    </recommendedName>
</protein>
<dbReference type="GO" id="GO:0003729">
    <property type="term" value="F:mRNA binding"/>
    <property type="evidence" value="ECO:0007669"/>
    <property type="project" value="InterPro"/>
</dbReference>
<evidence type="ECO:0000256" key="2">
    <source>
        <dbReference type="ARBA" id="ARBA00004514"/>
    </source>
</evidence>
<dbReference type="AlphaFoldDB" id="A0A7H9B5B0"/>
<feature type="domain" description="SAM" evidence="9">
    <location>
        <begin position="491"/>
        <end position="548"/>
    </location>
</feature>
<evidence type="ECO:0000256" key="6">
    <source>
        <dbReference type="ARBA" id="ARBA00024046"/>
    </source>
</evidence>
<dbReference type="EMBL" id="CP058608">
    <property type="protein sequence ID" value="QLG73149.1"/>
    <property type="molecule type" value="Genomic_DNA"/>
</dbReference>
<dbReference type="GeneID" id="59236891"/>